<accession>A0ABR5HKR7</accession>
<dbReference type="Proteomes" id="UP000242951">
    <property type="component" value="Unassembled WGS sequence"/>
</dbReference>
<evidence type="ECO:0000313" key="2">
    <source>
        <dbReference type="EMBL" id="KMQ79983.1"/>
    </source>
</evidence>
<keyword evidence="3" id="KW-1185">Reference proteome</keyword>
<comment type="caution">
    <text evidence="2">The sequence shown here is derived from an EMBL/GenBank/DDBJ whole genome shotgun (WGS) entry which is preliminary data.</text>
</comment>
<dbReference type="EMBL" id="LELG01000204">
    <property type="protein sequence ID" value="KMQ79983.1"/>
    <property type="molecule type" value="Genomic_DNA"/>
</dbReference>
<proteinExistence type="predicted"/>
<organism evidence="2 3">
    <name type="scientific">Candidatus Burkholderia pumila</name>
    <dbReference type="NCBI Taxonomy" id="1090375"/>
    <lineage>
        <taxon>Bacteria</taxon>
        <taxon>Pseudomonadati</taxon>
        <taxon>Pseudomonadota</taxon>
        <taxon>Betaproteobacteria</taxon>
        <taxon>Burkholderiales</taxon>
        <taxon>Burkholderiaceae</taxon>
        <taxon>Burkholderia</taxon>
    </lineage>
</organism>
<feature type="region of interest" description="Disordered" evidence="1">
    <location>
        <begin position="1"/>
        <end position="38"/>
    </location>
</feature>
<evidence type="ECO:0000313" key="3">
    <source>
        <dbReference type="Proteomes" id="UP000242951"/>
    </source>
</evidence>
<evidence type="ECO:0000256" key="1">
    <source>
        <dbReference type="SAM" id="MobiDB-lite"/>
    </source>
</evidence>
<reference evidence="2 3" key="1">
    <citation type="submission" date="2015-06" db="EMBL/GenBank/DDBJ databases">
        <title>Comparative genomics of Burkholderia leaf nodule symbionts.</title>
        <authorList>
            <person name="Carlier A."/>
            <person name="Eberl L."/>
            <person name="Pinto-Carbo M."/>
        </authorList>
    </citation>
    <scope>NUCLEOTIDE SEQUENCE [LARGE SCALE GENOMIC DNA]</scope>
    <source>
        <strain evidence="2 3">UZHbot3</strain>
    </source>
</reference>
<sequence length="109" mass="12175">MPAKDVSPLSESAGPAIQMHPDDHARASSNGQNGRAGKQYRAMIRNSLKQGKWRKAMSKEILDVRRIASEIGDNGKYNEATLEMCSNISNALKKTIFSRWANYESQLHI</sequence>
<protein>
    <submittedName>
        <fullName evidence="2">Uncharacterized protein</fullName>
    </submittedName>
</protein>
<gene>
    <name evidence="2" type="ORF">BPMI_02263c</name>
</gene>
<name>A0ABR5HKR7_9BURK</name>